<dbReference type="EMBL" id="AP009385">
    <property type="protein sequence ID" value="BAG42594.1"/>
    <property type="molecule type" value="Genomic_DNA"/>
</dbReference>
<dbReference type="PROSITE" id="PS00211">
    <property type="entry name" value="ABC_TRANSPORTER_1"/>
    <property type="match status" value="1"/>
</dbReference>
<evidence type="ECO:0000256" key="5">
    <source>
        <dbReference type="ARBA" id="ARBA00022741"/>
    </source>
</evidence>
<dbReference type="PANTHER" id="PTHR46743">
    <property type="entry name" value="TEICHOIC ACIDS EXPORT ATP-BINDING PROTEIN TAGH"/>
    <property type="match status" value="1"/>
</dbReference>
<evidence type="ECO:0000259" key="7">
    <source>
        <dbReference type="PROSITE" id="PS50893"/>
    </source>
</evidence>
<dbReference type="SMART" id="SM00382">
    <property type="entry name" value="AAA"/>
    <property type="match status" value="1"/>
</dbReference>
<dbReference type="STRING" id="395019.BMULJ_00630"/>
<dbReference type="Proteomes" id="UP000008815">
    <property type="component" value="Chromosome 1"/>
</dbReference>
<dbReference type="InterPro" id="IPR050683">
    <property type="entry name" value="Bact_Polysacc_Export_ATP-bd"/>
</dbReference>
<dbReference type="GO" id="GO:0140359">
    <property type="term" value="F:ABC-type transporter activity"/>
    <property type="evidence" value="ECO:0007669"/>
    <property type="project" value="InterPro"/>
</dbReference>
<dbReference type="Gene3D" id="3.40.50.300">
    <property type="entry name" value="P-loop containing nucleotide triphosphate hydrolases"/>
    <property type="match status" value="1"/>
</dbReference>
<evidence type="ECO:0000313" key="8">
    <source>
        <dbReference type="EMBL" id="BAG42594.1"/>
    </source>
</evidence>
<evidence type="ECO:0000256" key="3">
    <source>
        <dbReference type="ARBA" id="ARBA00022475"/>
    </source>
</evidence>
<dbReference type="RefSeq" id="WP_012214060.1">
    <property type="nucleotide sequence ID" value="NC_010084.1"/>
</dbReference>
<dbReference type="GO" id="GO:0016020">
    <property type="term" value="C:membrane"/>
    <property type="evidence" value="ECO:0007669"/>
    <property type="project" value="InterPro"/>
</dbReference>
<dbReference type="SUPFAM" id="SSF52540">
    <property type="entry name" value="P-loop containing nucleoside triphosphate hydrolases"/>
    <property type="match status" value="1"/>
</dbReference>
<evidence type="ECO:0000256" key="4">
    <source>
        <dbReference type="ARBA" id="ARBA00022519"/>
    </source>
</evidence>
<keyword evidence="2" id="KW-0813">Transport</keyword>
<dbReference type="Pfam" id="PF00005">
    <property type="entry name" value="ABC_tran"/>
    <property type="match status" value="1"/>
</dbReference>
<sequence>MIKLEKLTKSYVTKQGRKYIFRDLSFVVPPDKNIALIGKNGAGKSTLMRLLCGTEVPDSGRIITDKKISWPVGLGGGFQGSLTGRQNVKFICRSLGAEGDEMDRVISYVEDFAELGDYFNQPMKTYSSGMSARLRFGMSLAFDFDYYMVDEAMSVGDAHFREKAAAEFKRRVGRTNLILVTHGMGQVRTLCDIVLLLKNGNVEVYEDVEEGIREYMKL</sequence>
<dbReference type="GO" id="GO:0016887">
    <property type="term" value="F:ATP hydrolysis activity"/>
    <property type="evidence" value="ECO:0007669"/>
    <property type="project" value="InterPro"/>
</dbReference>
<comment type="similarity">
    <text evidence="1">Belongs to the ABC transporter superfamily.</text>
</comment>
<dbReference type="CDD" id="cd03220">
    <property type="entry name" value="ABC_KpsT_Wzt"/>
    <property type="match status" value="1"/>
</dbReference>
<proteinExistence type="inferred from homology"/>
<evidence type="ECO:0000256" key="2">
    <source>
        <dbReference type="ARBA" id="ARBA00022448"/>
    </source>
</evidence>
<accession>A0A0H3KH24</accession>
<feature type="domain" description="ABC transporter" evidence="7">
    <location>
        <begin position="2"/>
        <end position="218"/>
    </location>
</feature>
<evidence type="ECO:0000256" key="6">
    <source>
        <dbReference type="ARBA" id="ARBA00022840"/>
    </source>
</evidence>
<organism evidence="8 9">
    <name type="scientific">Burkholderia multivorans (strain ATCC 17616 / 249)</name>
    <dbReference type="NCBI Taxonomy" id="395019"/>
    <lineage>
        <taxon>Bacteria</taxon>
        <taxon>Pseudomonadati</taxon>
        <taxon>Pseudomonadota</taxon>
        <taxon>Betaproteobacteria</taxon>
        <taxon>Burkholderiales</taxon>
        <taxon>Burkholderiaceae</taxon>
        <taxon>Burkholderia</taxon>
        <taxon>Burkholderia cepacia complex</taxon>
    </lineage>
</organism>
<dbReference type="InterPro" id="IPR017871">
    <property type="entry name" value="ABC_transporter-like_CS"/>
</dbReference>
<dbReference type="PANTHER" id="PTHR46743:SF2">
    <property type="entry name" value="TEICHOIC ACIDS EXPORT ATP-BINDING PROTEIN TAGH"/>
    <property type="match status" value="1"/>
</dbReference>
<dbReference type="PROSITE" id="PS50893">
    <property type="entry name" value="ABC_TRANSPORTER_2"/>
    <property type="match status" value="1"/>
</dbReference>
<protein>
    <submittedName>
        <fullName evidence="8">ABC-2 type transport system ATP-binding protein</fullName>
    </submittedName>
</protein>
<evidence type="ECO:0000256" key="1">
    <source>
        <dbReference type="ARBA" id="ARBA00005417"/>
    </source>
</evidence>
<keyword evidence="4" id="KW-0472">Membrane</keyword>
<dbReference type="GO" id="GO:0005524">
    <property type="term" value="F:ATP binding"/>
    <property type="evidence" value="ECO:0007669"/>
    <property type="project" value="UniProtKB-KW"/>
</dbReference>
<reference evidence="8 9" key="1">
    <citation type="submission" date="2007-04" db="EMBL/GenBank/DDBJ databases">
        <title>Complete genome sequence of Burkholderia multivorans ATCC 17616.</title>
        <authorList>
            <person name="Ohtsubo Y."/>
            <person name="Yamashita A."/>
            <person name="Kurokawa K."/>
            <person name="Takami H."/>
            <person name="Yuhara S."/>
            <person name="Nishiyama E."/>
            <person name="Endo R."/>
            <person name="Miyazaki R."/>
            <person name="Ono A."/>
            <person name="Yano K."/>
            <person name="Ito M."/>
            <person name="Sota M."/>
            <person name="Yuji N."/>
            <person name="Hattori M."/>
            <person name="Tsuda M."/>
        </authorList>
    </citation>
    <scope>NUCLEOTIDE SEQUENCE [LARGE SCALE GENOMIC DNA]</scope>
    <source>
        <strain evidence="9">ATCC 17616 / 249</strain>
    </source>
</reference>
<keyword evidence="5" id="KW-0547">Nucleotide-binding</keyword>
<keyword evidence="6 8" id="KW-0067">ATP-binding</keyword>
<evidence type="ECO:0000313" key="9">
    <source>
        <dbReference type="Proteomes" id="UP000008815"/>
    </source>
</evidence>
<dbReference type="InterPro" id="IPR027417">
    <property type="entry name" value="P-loop_NTPase"/>
</dbReference>
<dbReference type="InterPro" id="IPR015860">
    <property type="entry name" value="ABC_transpr_TagH-like"/>
</dbReference>
<keyword evidence="4" id="KW-0997">Cell inner membrane</keyword>
<dbReference type="AlphaFoldDB" id="A0A0H3KH24"/>
<dbReference type="KEGG" id="bmj:BMULJ_00630"/>
<keyword evidence="9" id="KW-1185">Reference proteome</keyword>
<dbReference type="InterPro" id="IPR003439">
    <property type="entry name" value="ABC_transporter-like_ATP-bd"/>
</dbReference>
<dbReference type="InterPro" id="IPR003593">
    <property type="entry name" value="AAA+_ATPase"/>
</dbReference>
<dbReference type="KEGG" id="bmu:Bmul_2607"/>
<dbReference type="eggNOG" id="COG1134">
    <property type="taxonomic scope" value="Bacteria"/>
</dbReference>
<dbReference type="HOGENOM" id="CLU_000604_1_2_4"/>
<keyword evidence="3" id="KW-1003">Cell membrane</keyword>
<name>A0A0H3KH24_BURM1</name>
<gene>
    <name evidence="8" type="ordered locus">BMULJ_00630</name>
</gene>